<dbReference type="SUPFAM" id="SSF55729">
    <property type="entry name" value="Acyl-CoA N-acyltransferases (Nat)"/>
    <property type="match status" value="1"/>
</dbReference>
<reference evidence="4 5" key="1">
    <citation type="submission" date="2021-01" db="EMBL/GenBank/DDBJ databases">
        <title>Whole genome shotgun sequence of Planotetraspora phitsanulokensis NBRC 104273.</title>
        <authorList>
            <person name="Komaki H."/>
            <person name="Tamura T."/>
        </authorList>
    </citation>
    <scope>NUCLEOTIDE SEQUENCE [LARGE SCALE GENOMIC DNA]</scope>
    <source>
        <strain evidence="4 5">NBRC 104273</strain>
    </source>
</reference>
<feature type="binding site" evidence="2">
    <location>
        <begin position="83"/>
        <end position="86"/>
    </location>
    <ligand>
        <name>substrate</name>
    </ligand>
</feature>
<proteinExistence type="predicted"/>
<dbReference type="Proteomes" id="UP000622547">
    <property type="component" value="Unassembled WGS sequence"/>
</dbReference>
<feature type="binding site" evidence="2">
    <location>
        <position position="59"/>
    </location>
    <ligand>
        <name>substrate</name>
    </ligand>
</feature>
<evidence type="ECO:0000313" key="5">
    <source>
        <dbReference type="Proteomes" id="UP000622547"/>
    </source>
</evidence>
<dbReference type="InterPro" id="IPR016181">
    <property type="entry name" value="Acyl_CoA_acyltransferase"/>
</dbReference>
<dbReference type="AlphaFoldDB" id="A0A8J3U2S1"/>
<dbReference type="Gene3D" id="3.40.50.1240">
    <property type="entry name" value="Phosphoglycerate mutase-like"/>
    <property type="match status" value="1"/>
</dbReference>
<keyword evidence="5" id="KW-1185">Reference proteome</keyword>
<dbReference type="GO" id="GO:0005737">
    <property type="term" value="C:cytoplasm"/>
    <property type="evidence" value="ECO:0007669"/>
    <property type="project" value="TreeGrafter"/>
</dbReference>
<dbReference type="PANTHER" id="PTHR43441">
    <property type="entry name" value="RIBOSOMAL-PROTEIN-SERINE ACETYLTRANSFERASE"/>
    <property type="match status" value="1"/>
</dbReference>
<dbReference type="InterPro" id="IPR013078">
    <property type="entry name" value="His_Pase_superF_clade-1"/>
</dbReference>
<dbReference type="RefSeq" id="WP_204073200.1">
    <property type="nucleotide sequence ID" value="NZ_BAABHI010000027.1"/>
</dbReference>
<dbReference type="InterPro" id="IPR000182">
    <property type="entry name" value="GNAT_dom"/>
</dbReference>
<evidence type="ECO:0000259" key="3">
    <source>
        <dbReference type="PROSITE" id="PS51186"/>
    </source>
</evidence>
<gene>
    <name evidence="4" type="ORF">Pph01_25110</name>
</gene>
<feature type="active site" description="Proton donor/acceptor" evidence="1">
    <location>
        <position position="83"/>
    </location>
</feature>
<dbReference type="GO" id="GO:1990189">
    <property type="term" value="F:protein N-terminal-serine acetyltransferase activity"/>
    <property type="evidence" value="ECO:0007669"/>
    <property type="project" value="TreeGrafter"/>
</dbReference>
<dbReference type="CDD" id="cd07067">
    <property type="entry name" value="HP_PGM_like"/>
    <property type="match status" value="1"/>
</dbReference>
<name>A0A8J3U2S1_9ACTN</name>
<comment type="caution">
    <text evidence="4">The sequence shown here is derived from an EMBL/GenBank/DDBJ whole genome shotgun (WGS) entry which is preliminary data.</text>
</comment>
<dbReference type="EMBL" id="BOOP01000009">
    <property type="protein sequence ID" value="GII37508.1"/>
    <property type="molecule type" value="Genomic_DNA"/>
</dbReference>
<evidence type="ECO:0000313" key="4">
    <source>
        <dbReference type="EMBL" id="GII37508.1"/>
    </source>
</evidence>
<accession>A0A8J3U2S1</accession>
<dbReference type="PANTHER" id="PTHR43441:SF10">
    <property type="entry name" value="ACETYLTRANSFERASE"/>
    <property type="match status" value="1"/>
</dbReference>
<dbReference type="InterPro" id="IPR051908">
    <property type="entry name" value="Ribosomal_N-acetyltransferase"/>
</dbReference>
<evidence type="ECO:0000256" key="1">
    <source>
        <dbReference type="PIRSR" id="PIRSR613078-1"/>
    </source>
</evidence>
<feature type="active site" description="Tele-phosphohistidine intermediate" evidence="1">
    <location>
        <position position="10"/>
    </location>
</feature>
<organism evidence="4 5">
    <name type="scientific">Planotetraspora phitsanulokensis</name>
    <dbReference type="NCBI Taxonomy" id="575192"/>
    <lineage>
        <taxon>Bacteria</taxon>
        <taxon>Bacillati</taxon>
        <taxon>Actinomycetota</taxon>
        <taxon>Actinomycetes</taxon>
        <taxon>Streptosporangiales</taxon>
        <taxon>Streptosporangiaceae</taxon>
        <taxon>Planotetraspora</taxon>
    </lineage>
</organism>
<feature type="domain" description="N-acetyltransferase" evidence="3">
    <location>
        <begin position="194"/>
        <end position="350"/>
    </location>
</feature>
<dbReference type="Gene3D" id="3.40.630.30">
    <property type="match status" value="1"/>
</dbReference>
<dbReference type="Pfam" id="PF13302">
    <property type="entry name" value="Acetyltransf_3"/>
    <property type="match status" value="1"/>
</dbReference>
<dbReference type="Pfam" id="PF00300">
    <property type="entry name" value="His_Phos_1"/>
    <property type="match status" value="1"/>
</dbReference>
<evidence type="ECO:0000256" key="2">
    <source>
        <dbReference type="PIRSR" id="PIRSR613078-2"/>
    </source>
</evidence>
<dbReference type="InterPro" id="IPR029033">
    <property type="entry name" value="His_PPase_superfam"/>
</dbReference>
<dbReference type="SUPFAM" id="SSF53254">
    <property type="entry name" value="Phosphoglycerate mutase-like"/>
    <property type="match status" value="1"/>
</dbReference>
<dbReference type="GO" id="GO:0008999">
    <property type="term" value="F:protein-N-terminal-alanine acetyltransferase activity"/>
    <property type="evidence" value="ECO:0007669"/>
    <property type="project" value="TreeGrafter"/>
</dbReference>
<sequence length="360" mass="38898">MAVTIVYETHSITTDNEAGIATGWLPGELSARGRMLAAELGARRRDDGIAAVFTSDLRRAVQTTEIAFAGSGTPVFQDERLRECDYGDLNGAPVARLAAERSRHIEVPWPGGQSYRQVVGRTRDFLRDLVSAWDGARVLVVAHSANRWALDLLIGGVALGDSIAAPFEWREGWEYTVSAADVRRAEGLITTGRLELSPLTVGDADEMAGVLADPALYAFIGGEPPSLDALRARYARLAVGHSPTGDQEWLNWIVRDRGGHAVGTVQATVEDGGRRAEIAWVIGTAWQGRGYASEAAEALVGWLGARGVRRFEAHVHPGHHASIAVAVRAGLRPTDRFDDGERLYVREDQNGHDRPDPGSA</sequence>
<protein>
    <recommendedName>
        <fullName evidence="3">N-acetyltransferase domain-containing protein</fullName>
    </recommendedName>
</protein>
<feature type="binding site" evidence="2">
    <location>
        <begin position="22"/>
        <end position="23"/>
    </location>
    <ligand>
        <name>substrate</name>
    </ligand>
</feature>
<dbReference type="PROSITE" id="PS51186">
    <property type="entry name" value="GNAT"/>
    <property type="match status" value="1"/>
</dbReference>